<keyword evidence="7 9" id="KW-0472">Membrane</keyword>
<feature type="transmembrane region" description="Helical" evidence="9">
    <location>
        <begin position="494"/>
        <end position="516"/>
    </location>
</feature>
<sequence>MTPSSAASGPARLAAGVSGVAGWRRWGLAFLLGAAGALALPPLYLLPALFVAFTGLIWQLDGAARARTAFALGWWFGFGYFTVGLYWIAAALFIDIASFWWLLPFTVTGLPALLAALTGAAALAAWATRATGLGRVLALAAAWSIAEWIRTWFLSGFPWNLIGQVWGFSDATFQAASLVGVLGLGLVAVLAAGAPAALAGSGSSRWAPLAVSAGLVAIVAVFGFVRLSGATDATVPDVRLRLVQASIPQTLKWNPAAREGILRRHIDLSQGPGFERVTHVVWPETAGPSFLDRDPQRRAPLAAAAPPAGLLLTGTNRTTPTPTDPPMVWNAMQAIDPQGAIVGSYDKAHLVPFGEYLPLRAILGRLGMGKVTAGSIDFSAGPGPRTLDLPGLPPVGPLICYEVIFPSRVVDPTRRPEWLLNLTNDGWYGRTAGPFQHLEIARARAVEEGLPLVRSANNGISAVFDAYGREQARLALDAAGVLDAALPRPIAAPFYARIGLAVPVLLALLCWGLAFVTRRRRTLHS</sequence>
<dbReference type="GO" id="GO:0016410">
    <property type="term" value="F:N-acyltransferase activity"/>
    <property type="evidence" value="ECO:0007669"/>
    <property type="project" value="UniProtKB-UniRule"/>
</dbReference>
<dbReference type="GO" id="GO:0005886">
    <property type="term" value="C:plasma membrane"/>
    <property type="evidence" value="ECO:0007669"/>
    <property type="project" value="UniProtKB-SubCell"/>
</dbReference>
<dbReference type="Pfam" id="PF00795">
    <property type="entry name" value="CN_hydrolase"/>
    <property type="match status" value="1"/>
</dbReference>
<evidence type="ECO:0000256" key="1">
    <source>
        <dbReference type="ARBA" id="ARBA00004651"/>
    </source>
</evidence>
<feature type="transmembrane region" description="Helical" evidence="9">
    <location>
        <begin position="100"/>
        <end position="126"/>
    </location>
</feature>
<comment type="subcellular location">
    <subcellularLocation>
        <location evidence="1 9">Cell membrane</location>
        <topology evidence="1 9">Multi-pass membrane protein</topology>
    </subcellularLocation>
</comment>
<dbReference type="EMBL" id="RJKX01000014">
    <property type="protein sequence ID" value="ROP91006.1"/>
    <property type="molecule type" value="Genomic_DNA"/>
</dbReference>
<dbReference type="CDD" id="cd07571">
    <property type="entry name" value="ALP_N-acyl_transferase"/>
    <property type="match status" value="1"/>
</dbReference>
<feature type="transmembrane region" description="Helical" evidence="9">
    <location>
        <begin position="70"/>
        <end position="94"/>
    </location>
</feature>
<feature type="transmembrane region" description="Helical" evidence="9">
    <location>
        <begin position="133"/>
        <end position="153"/>
    </location>
</feature>
<dbReference type="InterPro" id="IPR045378">
    <property type="entry name" value="LNT_N"/>
</dbReference>
<comment type="function">
    <text evidence="9">Catalyzes the phospholipid dependent N-acylation of the N-terminal cysteine of apolipoprotein, the last step in lipoprotein maturation.</text>
</comment>
<evidence type="ECO:0000256" key="9">
    <source>
        <dbReference type="HAMAP-Rule" id="MF_01148"/>
    </source>
</evidence>
<feature type="transmembrane region" description="Helical" evidence="9">
    <location>
        <begin position="173"/>
        <end position="194"/>
    </location>
</feature>
<keyword evidence="6 9" id="KW-1133">Transmembrane helix</keyword>
<dbReference type="NCBIfam" id="TIGR00546">
    <property type="entry name" value="lnt"/>
    <property type="match status" value="1"/>
</dbReference>
<dbReference type="InterPro" id="IPR036526">
    <property type="entry name" value="C-N_Hydrolase_sf"/>
</dbReference>
<dbReference type="AlphaFoldDB" id="A0A3N1LKQ3"/>
<name>A0A3N1LKQ3_9PROT</name>
<evidence type="ECO:0000256" key="7">
    <source>
        <dbReference type="ARBA" id="ARBA00023136"/>
    </source>
</evidence>
<feature type="transmembrane region" description="Helical" evidence="9">
    <location>
        <begin position="206"/>
        <end position="225"/>
    </location>
</feature>
<dbReference type="Proteomes" id="UP000278222">
    <property type="component" value="Unassembled WGS sequence"/>
</dbReference>
<evidence type="ECO:0000256" key="8">
    <source>
        <dbReference type="ARBA" id="ARBA00023315"/>
    </source>
</evidence>
<reference evidence="11 12" key="1">
    <citation type="submission" date="2018-11" db="EMBL/GenBank/DDBJ databases">
        <title>Genomic Encyclopedia of Type Strains, Phase IV (KMG-IV): sequencing the most valuable type-strain genomes for metagenomic binning, comparative biology and taxonomic classification.</title>
        <authorList>
            <person name="Goeker M."/>
        </authorList>
    </citation>
    <scope>NUCLEOTIDE SEQUENCE [LARGE SCALE GENOMIC DNA]</scope>
    <source>
        <strain evidence="11 12">DSM 5900</strain>
    </source>
</reference>
<proteinExistence type="inferred from homology"/>
<keyword evidence="4 9" id="KW-0808">Transferase</keyword>
<organism evidence="11 12">
    <name type="scientific">Stella humosa</name>
    <dbReference type="NCBI Taxonomy" id="94"/>
    <lineage>
        <taxon>Bacteria</taxon>
        <taxon>Pseudomonadati</taxon>
        <taxon>Pseudomonadota</taxon>
        <taxon>Alphaproteobacteria</taxon>
        <taxon>Rhodospirillales</taxon>
        <taxon>Stellaceae</taxon>
        <taxon>Stella</taxon>
    </lineage>
</organism>
<protein>
    <recommendedName>
        <fullName evidence="9">Apolipoprotein N-acyltransferase</fullName>
        <shortName evidence="9">ALP N-acyltransferase</shortName>
        <ecNumber evidence="9">2.3.1.269</ecNumber>
    </recommendedName>
</protein>
<evidence type="ECO:0000313" key="11">
    <source>
        <dbReference type="EMBL" id="ROP91006.1"/>
    </source>
</evidence>
<dbReference type="PROSITE" id="PS50263">
    <property type="entry name" value="CN_HYDROLASE"/>
    <property type="match status" value="1"/>
</dbReference>
<evidence type="ECO:0000313" key="12">
    <source>
        <dbReference type="Proteomes" id="UP000278222"/>
    </source>
</evidence>
<evidence type="ECO:0000259" key="10">
    <source>
        <dbReference type="PROSITE" id="PS50263"/>
    </source>
</evidence>
<dbReference type="PANTHER" id="PTHR38686:SF1">
    <property type="entry name" value="APOLIPOPROTEIN N-ACYLTRANSFERASE"/>
    <property type="match status" value="1"/>
</dbReference>
<evidence type="ECO:0000256" key="4">
    <source>
        <dbReference type="ARBA" id="ARBA00022679"/>
    </source>
</evidence>
<dbReference type="SUPFAM" id="SSF56317">
    <property type="entry name" value="Carbon-nitrogen hydrolase"/>
    <property type="match status" value="1"/>
</dbReference>
<comment type="catalytic activity">
    <reaction evidence="9">
        <text>N-terminal S-1,2-diacyl-sn-glyceryl-L-cysteinyl-[lipoprotein] + a glycerophospholipid = N-acyl-S-1,2-diacyl-sn-glyceryl-L-cysteinyl-[lipoprotein] + a 2-acyl-sn-glycero-3-phospholipid + H(+)</text>
        <dbReference type="Rhea" id="RHEA:48228"/>
        <dbReference type="Rhea" id="RHEA-COMP:14681"/>
        <dbReference type="Rhea" id="RHEA-COMP:14684"/>
        <dbReference type="ChEBI" id="CHEBI:15378"/>
        <dbReference type="ChEBI" id="CHEBI:136912"/>
        <dbReference type="ChEBI" id="CHEBI:140656"/>
        <dbReference type="ChEBI" id="CHEBI:140657"/>
        <dbReference type="ChEBI" id="CHEBI:140660"/>
        <dbReference type="EC" id="2.3.1.269"/>
    </reaction>
</comment>
<dbReference type="Gene3D" id="3.60.110.10">
    <property type="entry name" value="Carbon-nitrogen hydrolase"/>
    <property type="match status" value="1"/>
</dbReference>
<keyword evidence="5 9" id="KW-0812">Transmembrane</keyword>
<gene>
    <name evidence="9" type="primary">lnt</name>
    <name evidence="11" type="ORF">EDC65_2866</name>
</gene>
<dbReference type="OrthoDB" id="9804277at2"/>
<comment type="similarity">
    <text evidence="2 9">Belongs to the CN hydrolase family. Apolipoprotein N-acyltransferase subfamily.</text>
</comment>
<dbReference type="Pfam" id="PF20154">
    <property type="entry name" value="LNT_N"/>
    <property type="match status" value="1"/>
</dbReference>
<dbReference type="GO" id="GO:0042158">
    <property type="term" value="P:lipoprotein biosynthetic process"/>
    <property type="evidence" value="ECO:0007669"/>
    <property type="project" value="UniProtKB-UniRule"/>
</dbReference>
<accession>A0A3N1LKQ3</accession>
<dbReference type="EC" id="2.3.1.269" evidence="9"/>
<dbReference type="InterPro" id="IPR003010">
    <property type="entry name" value="C-N_Hydrolase"/>
</dbReference>
<evidence type="ECO:0000256" key="2">
    <source>
        <dbReference type="ARBA" id="ARBA00010065"/>
    </source>
</evidence>
<keyword evidence="12" id="KW-1185">Reference proteome</keyword>
<dbReference type="InterPro" id="IPR004563">
    <property type="entry name" value="Apolipo_AcylTrfase"/>
</dbReference>
<evidence type="ECO:0000256" key="3">
    <source>
        <dbReference type="ARBA" id="ARBA00022475"/>
    </source>
</evidence>
<dbReference type="RefSeq" id="WP_123690568.1">
    <property type="nucleotide sequence ID" value="NZ_AP019700.1"/>
</dbReference>
<keyword evidence="3 9" id="KW-1003">Cell membrane</keyword>
<feature type="domain" description="CN hydrolase" evidence="10">
    <location>
        <begin position="243"/>
        <end position="488"/>
    </location>
</feature>
<evidence type="ECO:0000256" key="5">
    <source>
        <dbReference type="ARBA" id="ARBA00022692"/>
    </source>
</evidence>
<keyword evidence="11" id="KW-0449">Lipoprotein</keyword>
<feature type="transmembrane region" description="Helical" evidence="9">
    <location>
        <begin position="28"/>
        <end position="58"/>
    </location>
</feature>
<dbReference type="HAMAP" id="MF_01148">
    <property type="entry name" value="Lnt"/>
    <property type="match status" value="1"/>
</dbReference>
<dbReference type="PANTHER" id="PTHR38686">
    <property type="entry name" value="APOLIPOPROTEIN N-ACYLTRANSFERASE"/>
    <property type="match status" value="1"/>
</dbReference>
<comment type="caution">
    <text evidence="11">The sequence shown here is derived from an EMBL/GenBank/DDBJ whole genome shotgun (WGS) entry which is preliminary data.</text>
</comment>
<keyword evidence="8 9" id="KW-0012">Acyltransferase</keyword>
<dbReference type="UniPathway" id="UPA00666"/>
<comment type="pathway">
    <text evidence="9">Protein modification; lipoprotein biosynthesis (N-acyl transfer).</text>
</comment>
<evidence type="ECO:0000256" key="6">
    <source>
        <dbReference type="ARBA" id="ARBA00022989"/>
    </source>
</evidence>